<evidence type="ECO:0000313" key="1">
    <source>
        <dbReference type="EMBL" id="KRK89977.1"/>
    </source>
</evidence>
<name>A0A0R1LAJ4_9LACO</name>
<dbReference type="PATRIC" id="fig|1423808.3.peg.214"/>
<reference evidence="1 2" key="1">
    <citation type="journal article" date="2015" name="Genome Announc.">
        <title>Expanding the biotechnology potential of lactobacilli through comparative genomics of 213 strains and associated genera.</title>
        <authorList>
            <person name="Sun Z."/>
            <person name="Harris H.M."/>
            <person name="McCann A."/>
            <person name="Guo C."/>
            <person name="Argimon S."/>
            <person name="Zhang W."/>
            <person name="Yang X."/>
            <person name="Jeffery I.B."/>
            <person name="Cooney J.C."/>
            <person name="Kagawa T.F."/>
            <person name="Liu W."/>
            <person name="Song Y."/>
            <person name="Salvetti E."/>
            <person name="Wrobel A."/>
            <person name="Rasinkangas P."/>
            <person name="Parkhill J."/>
            <person name="Rea M.C."/>
            <person name="O'Sullivan O."/>
            <person name="Ritari J."/>
            <person name="Douillard F.P."/>
            <person name="Paul Ross R."/>
            <person name="Yang R."/>
            <person name="Briner A.E."/>
            <person name="Felis G.E."/>
            <person name="de Vos W.M."/>
            <person name="Barrangou R."/>
            <person name="Klaenhammer T.R."/>
            <person name="Caufield P.W."/>
            <person name="Cui Y."/>
            <person name="Zhang H."/>
            <person name="O'Toole P.W."/>
        </authorList>
    </citation>
    <scope>NUCLEOTIDE SEQUENCE [LARGE SCALE GENOMIC DNA]</scope>
    <source>
        <strain evidence="1 2">DSM 19904</strain>
    </source>
</reference>
<accession>A0A0R1LAJ4</accession>
<comment type="caution">
    <text evidence="1">The sequence shown here is derived from an EMBL/GenBank/DDBJ whole genome shotgun (WGS) entry which is preliminary data.</text>
</comment>
<dbReference type="Proteomes" id="UP000051581">
    <property type="component" value="Unassembled WGS sequence"/>
</dbReference>
<proteinExistence type="predicted"/>
<sequence length="137" mass="15971">MTIFLKFKNILNSGGTTMANKVSRYNNDQWETAKESVLQEYEDYKQTLRDQGVDYTIKNARKLLIYQDLVAEWEHKIGTVITDLEDNVFALSVFDDIKKRKQSTLLARGYEHISSWPDFNPTALALWLELEEDETMA</sequence>
<protein>
    <submittedName>
        <fullName evidence="1">Uncharacterized protein</fullName>
    </submittedName>
</protein>
<dbReference type="AlphaFoldDB" id="A0A0R1LAJ4"/>
<dbReference type="EMBL" id="AZEA01000001">
    <property type="protein sequence ID" value="KRK89977.1"/>
    <property type="molecule type" value="Genomic_DNA"/>
</dbReference>
<keyword evidence="2" id="KW-1185">Reference proteome</keyword>
<organism evidence="1 2">
    <name type="scientific">Lentilactobacillus sunkii DSM 19904</name>
    <dbReference type="NCBI Taxonomy" id="1423808"/>
    <lineage>
        <taxon>Bacteria</taxon>
        <taxon>Bacillati</taxon>
        <taxon>Bacillota</taxon>
        <taxon>Bacilli</taxon>
        <taxon>Lactobacillales</taxon>
        <taxon>Lactobacillaceae</taxon>
        <taxon>Lentilactobacillus</taxon>
    </lineage>
</organism>
<gene>
    <name evidence="1" type="ORF">FD17_GL000215</name>
</gene>
<evidence type="ECO:0000313" key="2">
    <source>
        <dbReference type="Proteomes" id="UP000051581"/>
    </source>
</evidence>